<feature type="transmembrane region" description="Helical" evidence="1">
    <location>
        <begin position="63"/>
        <end position="84"/>
    </location>
</feature>
<feature type="transmembrane region" description="Helical" evidence="1">
    <location>
        <begin position="39"/>
        <end position="57"/>
    </location>
</feature>
<protein>
    <recommendedName>
        <fullName evidence="4">MFS general substrate transporter</fullName>
    </recommendedName>
</protein>
<dbReference type="EMBL" id="ML976990">
    <property type="protein sequence ID" value="KAF1957213.1"/>
    <property type="molecule type" value="Genomic_DNA"/>
</dbReference>
<dbReference type="AlphaFoldDB" id="A0A6A5TWF3"/>
<name>A0A6A5TWF3_9PLEO</name>
<proteinExistence type="predicted"/>
<evidence type="ECO:0008006" key="4">
    <source>
        <dbReference type="Google" id="ProtNLM"/>
    </source>
</evidence>
<keyword evidence="1" id="KW-0472">Membrane</keyword>
<feature type="transmembrane region" description="Helical" evidence="1">
    <location>
        <begin position="150"/>
        <end position="168"/>
    </location>
</feature>
<feature type="transmembrane region" description="Helical" evidence="1">
    <location>
        <begin position="6"/>
        <end position="27"/>
    </location>
</feature>
<dbReference type="InterPro" id="IPR036259">
    <property type="entry name" value="MFS_trans_sf"/>
</dbReference>
<reference evidence="2" key="1">
    <citation type="journal article" date="2020" name="Stud. Mycol.">
        <title>101 Dothideomycetes genomes: a test case for predicting lifestyles and emergence of pathogens.</title>
        <authorList>
            <person name="Haridas S."/>
            <person name="Albert R."/>
            <person name="Binder M."/>
            <person name="Bloem J."/>
            <person name="Labutti K."/>
            <person name="Salamov A."/>
            <person name="Andreopoulos B."/>
            <person name="Baker S."/>
            <person name="Barry K."/>
            <person name="Bills G."/>
            <person name="Bluhm B."/>
            <person name="Cannon C."/>
            <person name="Castanera R."/>
            <person name="Culley D."/>
            <person name="Daum C."/>
            <person name="Ezra D."/>
            <person name="Gonzalez J."/>
            <person name="Henrissat B."/>
            <person name="Kuo A."/>
            <person name="Liang C."/>
            <person name="Lipzen A."/>
            <person name="Lutzoni F."/>
            <person name="Magnuson J."/>
            <person name="Mondo S."/>
            <person name="Nolan M."/>
            <person name="Ohm R."/>
            <person name="Pangilinan J."/>
            <person name="Park H.-J."/>
            <person name="Ramirez L."/>
            <person name="Alfaro M."/>
            <person name="Sun H."/>
            <person name="Tritt A."/>
            <person name="Yoshinaga Y."/>
            <person name="Zwiers L.-H."/>
            <person name="Turgeon B."/>
            <person name="Goodwin S."/>
            <person name="Spatafora J."/>
            <person name="Crous P."/>
            <person name="Grigoriev I."/>
        </authorList>
    </citation>
    <scope>NUCLEOTIDE SEQUENCE</scope>
    <source>
        <strain evidence="2">CBS 675.92</strain>
    </source>
</reference>
<dbReference type="OrthoDB" id="3797192at2759"/>
<feature type="transmembrane region" description="Helical" evidence="1">
    <location>
        <begin position="205"/>
        <end position="225"/>
    </location>
</feature>
<dbReference type="Proteomes" id="UP000800035">
    <property type="component" value="Unassembled WGS sequence"/>
</dbReference>
<feature type="transmembrane region" description="Helical" evidence="1">
    <location>
        <begin position="114"/>
        <end position="138"/>
    </location>
</feature>
<feature type="non-terminal residue" evidence="2">
    <location>
        <position position="231"/>
    </location>
</feature>
<feature type="transmembrane region" description="Helical" evidence="1">
    <location>
        <begin position="180"/>
        <end position="199"/>
    </location>
</feature>
<keyword evidence="1" id="KW-1133">Transmembrane helix</keyword>
<evidence type="ECO:0000313" key="2">
    <source>
        <dbReference type="EMBL" id="KAF1957213.1"/>
    </source>
</evidence>
<keyword evidence="3" id="KW-1185">Reference proteome</keyword>
<accession>A0A6A5TWF3</accession>
<feature type="non-terminal residue" evidence="2">
    <location>
        <position position="1"/>
    </location>
</feature>
<gene>
    <name evidence="2" type="ORF">CC80DRAFT_387915</name>
</gene>
<evidence type="ECO:0000313" key="3">
    <source>
        <dbReference type="Proteomes" id="UP000800035"/>
    </source>
</evidence>
<evidence type="ECO:0000256" key="1">
    <source>
        <dbReference type="SAM" id="Phobius"/>
    </source>
</evidence>
<organism evidence="2 3">
    <name type="scientific">Byssothecium circinans</name>
    <dbReference type="NCBI Taxonomy" id="147558"/>
    <lineage>
        <taxon>Eukaryota</taxon>
        <taxon>Fungi</taxon>
        <taxon>Dikarya</taxon>
        <taxon>Ascomycota</taxon>
        <taxon>Pezizomycotina</taxon>
        <taxon>Dothideomycetes</taxon>
        <taxon>Pleosporomycetidae</taxon>
        <taxon>Pleosporales</taxon>
        <taxon>Massarineae</taxon>
        <taxon>Massarinaceae</taxon>
        <taxon>Byssothecium</taxon>
    </lineage>
</organism>
<sequence length="231" mass="24724">FLVRGVALGAALGFLKSMGLLVLASHYKNNVALASMQSGFAALTGAAIYTPIIHFGLSRDNTVVAGISQFGISLGTLMLASCMIRRSRRYDFIPTPETSSSSRHHQPTTQKSHLIFTLSYFPTFSALFIYPTFFPLLFTSAPSVSTPLAAILWSTCSLLAGAVSAAYFTSDFCRHRLGPVNTYIAFCILAGLALVNPAWMPYPLVLGPACVVYCVCLGPLLGLCGKVPMVL</sequence>
<keyword evidence="1" id="KW-0812">Transmembrane</keyword>
<dbReference type="SUPFAM" id="SSF103473">
    <property type="entry name" value="MFS general substrate transporter"/>
    <property type="match status" value="1"/>
</dbReference>